<protein>
    <recommendedName>
        <fullName evidence="6">2Fe-2S ferredoxin-type domain-containing protein</fullName>
    </recommendedName>
</protein>
<dbReference type="InterPro" id="IPR006058">
    <property type="entry name" value="2Fe2S_fd_BS"/>
</dbReference>
<evidence type="ECO:0000256" key="1">
    <source>
        <dbReference type="ARBA" id="ARBA00022714"/>
    </source>
</evidence>
<sequence>MRDKLGLIGVKVSCGEGECGSCTILVDGIPCTACLMLGRQGEGHELVTVEGIGGYENLHPIQQAFIDEQGFQCGFCTPGFIMTAKAFLDKNPNPTEEEVSIAMSGNICRCGAYPYIVKSVLKAAENIRNQQS</sequence>
<keyword evidence="1" id="KW-0001">2Fe-2S</keyword>
<dbReference type="EMBL" id="UINC01004556">
    <property type="protein sequence ID" value="SVA15204.1"/>
    <property type="molecule type" value="Genomic_DNA"/>
</dbReference>
<name>A0A381THG2_9ZZZZ</name>
<dbReference type="SUPFAM" id="SSF54292">
    <property type="entry name" value="2Fe-2S ferredoxin-like"/>
    <property type="match status" value="1"/>
</dbReference>
<keyword evidence="5" id="KW-0411">Iron-sulfur</keyword>
<organism evidence="7">
    <name type="scientific">marine metagenome</name>
    <dbReference type="NCBI Taxonomy" id="408172"/>
    <lineage>
        <taxon>unclassified sequences</taxon>
        <taxon>metagenomes</taxon>
        <taxon>ecological metagenomes</taxon>
    </lineage>
</organism>
<evidence type="ECO:0000256" key="5">
    <source>
        <dbReference type="ARBA" id="ARBA00023014"/>
    </source>
</evidence>
<dbReference type="GO" id="GO:0046872">
    <property type="term" value="F:metal ion binding"/>
    <property type="evidence" value="ECO:0007669"/>
    <property type="project" value="UniProtKB-KW"/>
</dbReference>
<reference evidence="7" key="1">
    <citation type="submission" date="2018-05" db="EMBL/GenBank/DDBJ databases">
        <authorList>
            <person name="Lanie J.A."/>
            <person name="Ng W.-L."/>
            <person name="Kazmierczak K.M."/>
            <person name="Andrzejewski T.M."/>
            <person name="Davidsen T.M."/>
            <person name="Wayne K.J."/>
            <person name="Tettelin H."/>
            <person name="Glass J.I."/>
            <person name="Rusch D."/>
            <person name="Podicherti R."/>
            <person name="Tsui H.-C.T."/>
            <person name="Winkler M.E."/>
        </authorList>
    </citation>
    <scope>NUCLEOTIDE SEQUENCE</scope>
</reference>
<dbReference type="PANTHER" id="PTHR44379:SF5">
    <property type="entry name" value="OXIDOREDUCTASE WITH IRON-SULFUR SUBUNIT"/>
    <property type="match status" value="1"/>
</dbReference>
<dbReference type="InterPro" id="IPR036884">
    <property type="entry name" value="2Fe-2S-bd_dom_sf"/>
</dbReference>
<dbReference type="Gene3D" id="1.10.150.120">
    <property type="entry name" value="[2Fe-2S]-binding domain"/>
    <property type="match status" value="1"/>
</dbReference>
<dbReference type="InterPro" id="IPR036010">
    <property type="entry name" value="2Fe-2S_ferredoxin-like_sf"/>
</dbReference>
<dbReference type="GO" id="GO:0051537">
    <property type="term" value="F:2 iron, 2 sulfur cluster binding"/>
    <property type="evidence" value="ECO:0007669"/>
    <property type="project" value="UniProtKB-KW"/>
</dbReference>
<evidence type="ECO:0000259" key="6">
    <source>
        <dbReference type="PROSITE" id="PS51085"/>
    </source>
</evidence>
<dbReference type="PANTHER" id="PTHR44379">
    <property type="entry name" value="OXIDOREDUCTASE WITH IRON-SULFUR SUBUNIT"/>
    <property type="match status" value="1"/>
</dbReference>
<evidence type="ECO:0000256" key="4">
    <source>
        <dbReference type="ARBA" id="ARBA00023004"/>
    </source>
</evidence>
<accession>A0A381THG2</accession>
<dbReference type="Gene3D" id="3.10.20.30">
    <property type="match status" value="1"/>
</dbReference>
<dbReference type="InterPro" id="IPR012675">
    <property type="entry name" value="Beta-grasp_dom_sf"/>
</dbReference>
<evidence type="ECO:0000313" key="7">
    <source>
        <dbReference type="EMBL" id="SVA15204.1"/>
    </source>
</evidence>
<dbReference type="FunFam" id="1.10.150.120:FF:000003">
    <property type="entry name" value="Carbon monoxide dehydrogenase, small subunit"/>
    <property type="match status" value="1"/>
</dbReference>
<keyword evidence="2" id="KW-0479">Metal-binding</keyword>
<dbReference type="InterPro" id="IPR001041">
    <property type="entry name" value="2Fe-2S_ferredoxin-type"/>
</dbReference>
<dbReference type="InterPro" id="IPR051452">
    <property type="entry name" value="Diverse_Oxidoreductases"/>
</dbReference>
<dbReference type="GO" id="GO:0016491">
    <property type="term" value="F:oxidoreductase activity"/>
    <property type="evidence" value="ECO:0007669"/>
    <property type="project" value="UniProtKB-KW"/>
</dbReference>
<dbReference type="PROSITE" id="PS51085">
    <property type="entry name" value="2FE2S_FER_2"/>
    <property type="match status" value="1"/>
</dbReference>
<feature type="domain" description="2Fe-2S ferredoxin-type" evidence="6">
    <location>
        <begin position="1"/>
        <end position="52"/>
    </location>
</feature>
<dbReference type="SUPFAM" id="SSF47741">
    <property type="entry name" value="CO dehydrogenase ISP C-domain like"/>
    <property type="match status" value="1"/>
</dbReference>
<dbReference type="InterPro" id="IPR002888">
    <property type="entry name" value="2Fe-2S-bd"/>
</dbReference>
<proteinExistence type="predicted"/>
<dbReference type="Pfam" id="PF01799">
    <property type="entry name" value="Fer2_2"/>
    <property type="match status" value="1"/>
</dbReference>
<evidence type="ECO:0000256" key="3">
    <source>
        <dbReference type="ARBA" id="ARBA00023002"/>
    </source>
</evidence>
<keyword evidence="4" id="KW-0408">Iron</keyword>
<keyword evidence="3" id="KW-0560">Oxidoreductase</keyword>
<evidence type="ECO:0000256" key="2">
    <source>
        <dbReference type="ARBA" id="ARBA00022723"/>
    </source>
</evidence>
<dbReference type="PROSITE" id="PS00197">
    <property type="entry name" value="2FE2S_FER_1"/>
    <property type="match status" value="1"/>
</dbReference>
<gene>
    <name evidence="7" type="ORF">METZ01_LOCUS68058</name>
</gene>
<dbReference type="AlphaFoldDB" id="A0A381THG2"/>